<feature type="binding site" evidence="18">
    <location>
        <position position="71"/>
    </location>
    <ligand>
        <name>Ca(2+)</name>
        <dbReference type="ChEBI" id="CHEBI:29108"/>
        <label>1</label>
    </ligand>
</feature>
<evidence type="ECO:0000256" key="16">
    <source>
        <dbReference type="PIRSR" id="PIRSR600823-1"/>
    </source>
</evidence>
<comment type="similarity">
    <text evidence="3">Belongs to the peroxidase family. Ascorbate peroxidase subfamily.</text>
</comment>
<evidence type="ECO:0000256" key="11">
    <source>
        <dbReference type="ARBA" id="ARBA00023004"/>
    </source>
</evidence>
<keyword evidence="14" id="KW-0873">Pyrrolidone carboxylic acid</keyword>
<comment type="function">
    <text evidence="21">Removal of H(2)O(2), oxidation of toxic reductants, biosynthesis and degradation of lignin, suberization, auxin catabolism, response to environmental stresses such as wounding, pathogen attack and oxidative stress.</text>
</comment>
<evidence type="ECO:0000256" key="21">
    <source>
        <dbReference type="RuleBase" id="RU362060"/>
    </source>
</evidence>
<evidence type="ECO:0000256" key="20">
    <source>
        <dbReference type="PIRSR" id="PIRSR600823-5"/>
    </source>
</evidence>
<proteinExistence type="inferred from homology"/>
<dbReference type="PANTHER" id="PTHR31517:SF51">
    <property type="entry name" value="PEROXIDASE 55"/>
    <property type="match status" value="1"/>
</dbReference>
<dbReference type="KEGG" id="bdi:100839477"/>
<feature type="binding site" evidence="18">
    <location>
        <position position="78"/>
    </location>
    <ligand>
        <name>Ca(2+)</name>
        <dbReference type="ChEBI" id="CHEBI:29108"/>
        <label>1</label>
    </ligand>
</feature>
<reference evidence="23" key="2">
    <citation type="submission" date="2017-06" db="EMBL/GenBank/DDBJ databases">
        <title>WGS assembly of Brachypodium distachyon.</title>
        <authorList>
            <consortium name="The International Brachypodium Initiative"/>
            <person name="Lucas S."/>
            <person name="Harmon-Smith M."/>
            <person name="Lail K."/>
            <person name="Tice H."/>
            <person name="Grimwood J."/>
            <person name="Bruce D."/>
            <person name="Barry K."/>
            <person name="Shu S."/>
            <person name="Lindquist E."/>
            <person name="Wang M."/>
            <person name="Pitluck S."/>
            <person name="Vogel J.P."/>
            <person name="Garvin D.F."/>
            <person name="Mockler T.C."/>
            <person name="Schmutz J."/>
            <person name="Rokhsar D."/>
            <person name="Bevan M.W."/>
        </authorList>
    </citation>
    <scope>NUCLEOTIDE SEQUENCE</scope>
    <source>
        <strain evidence="23">Bd21</strain>
    </source>
</reference>
<feature type="active site" description="Proton acceptor" evidence="16">
    <location>
        <position position="70"/>
    </location>
</feature>
<evidence type="ECO:0000256" key="12">
    <source>
        <dbReference type="ARBA" id="ARBA00023157"/>
    </source>
</evidence>
<evidence type="ECO:0000256" key="14">
    <source>
        <dbReference type="ARBA" id="ARBA00023283"/>
    </source>
</evidence>
<feature type="disulfide bond" evidence="20">
    <location>
        <begin position="72"/>
        <end position="77"/>
    </location>
</feature>
<dbReference type="GO" id="GO:0020037">
    <property type="term" value="F:heme binding"/>
    <property type="evidence" value="ECO:0007669"/>
    <property type="project" value="UniProtKB-UniRule"/>
</dbReference>
<evidence type="ECO:0000256" key="1">
    <source>
        <dbReference type="ARBA" id="ARBA00000189"/>
    </source>
</evidence>
<comment type="cofactor">
    <cofactor evidence="18 21">
        <name>heme b</name>
        <dbReference type="ChEBI" id="CHEBI:60344"/>
    </cofactor>
    <text evidence="18 21">Binds 1 heme b (iron(II)-protoporphyrin IX) group per subunit.</text>
</comment>
<dbReference type="SUPFAM" id="SSF48113">
    <property type="entry name" value="Heme-dependent peroxidases"/>
    <property type="match status" value="1"/>
</dbReference>
<dbReference type="EMBL" id="CM000884">
    <property type="protein sequence ID" value="KQJ85452.1"/>
    <property type="molecule type" value="Genomic_DNA"/>
</dbReference>
<accession>I1J3P5</accession>
<keyword evidence="5 21" id="KW-0575">Peroxidase</keyword>
<gene>
    <name evidence="24" type="primary">LOC100839477</name>
    <name evidence="23" type="ORF">BRADI_5g27130v3</name>
</gene>
<dbReference type="PRINTS" id="PR00458">
    <property type="entry name" value="PEROXIDASE"/>
</dbReference>
<comment type="subcellular location">
    <subcellularLocation>
        <location evidence="2 21">Secreted</location>
    </subcellularLocation>
</comment>
<dbReference type="PRINTS" id="PR00461">
    <property type="entry name" value="PLPEROXIDASE"/>
</dbReference>
<evidence type="ECO:0000313" key="25">
    <source>
        <dbReference type="Proteomes" id="UP000008810"/>
    </source>
</evidence>
<evidence type="ECO:0000256" key="6">
    <source>
        <dbReference type="ARBA" id="ARBA00022617"/>
    </source>
</evidence>
<evidence type="ECO:0000313" key="23">
    <source>
        <dbReference type="EMBL" id="KQJ85452.1"/>
    </source>
</evidence>
<feature type="binding site" evidence="18">
    <location>
        <position position="243"/>
    </location>
    <ligand>
        <name>Ca(2+)</name>
        <dbReference type="ChEBI" id="CHEBI:29108"/>
        <label>2</label>
    </ligand>
</feature>
<feature type="disulfide bond" evidence="20">
    <location>
        <begin position="123"/>
        <end position="320"/>
    </location>
</feature>
<reference evidence="24" key="3">
    <citation type="submission" date="2018-08" db="UniProtKB">
        <authorList>
            <consortium name="EnsemblPlants"/>
        </authorList>
    </citation>
    <scope>IDENTIFICATION</scope>
    <source>
        <strain evidence="24">cv. Bd21</strain>
    </source>
</reference>
<feature type="binding site" evidence="18">
    <location>
        <position position="76"/>
    </location>
    <ligand>
        <name>Ca(2+)</name>
        <dbReference type="ChEBI" id="CHEBI:29108"/>
        <label>1</label>
    </ligand>
</feature>
<dbReference type="GO" id="GO:0004601">
    <property type="term" value="F:peroxidase activity"/>
    <property type="evidence" value="ECO:0000318"/>
    <property type="project" value="GO_Central"/>
</dbReference>
<keyword evidence="11 18" id="KW-0408">Iron</keyword>
<dbReference type="InterPro" id="IPR033905">
    <property type="entry name" value="Secretory_peroxidase"/>
</dbReference>
<keyword evidence="25" id="KW-1185">Reference proteome</keyword>
<feature type="signal peptide" evidence="21">
    <location>
        <begin position="1"/>
        <end position="23"/>
    </location>
</feature>
<dbReference type="eggNOG" id="ENOG502QT8W">
    <property type="taxonomic scope" value="Eukaryota"/>
</dbReference>
<dbReference type="InterPro" id="IPR000823">
    <property type="entry name" value="Peroxidase_pln"/>
</dbReference>
<evidence type="ECO:0000256" key="3">
    <source>
        <dbReference type="ARBA" id="ARBA00006873"/>
    </source>
</evidence>
<dbReference type="CDD" id="cd00693">
    <property type="entry name" value="secretory_peroxidase"/>
    <property type="match status" value="1"/>
</dbReference>
<dbReference type="GO" id="GO:0046872">
    <property type="term" value="F:metal ion binding"/>
    <property type="evidence" value="ECO:0007669"/>
    <property type="project" value="UniProtKB-UniRule"/>
</dbReference>
<keyword evidence="10 21" id="KW-0560">Oxidoreductase</keyword>
<dbReference type="GO" id="GO:0006950">
    <property type="term" value="P:response to stress"/>
    <property type="evidence" value="ECO:0000318"/>
    <property type="project" value="GO_Central"/>
</dbReference>
<dbReference type="InterPro" id="IPR019793">
    <property type="entry name" value="Peroxidases_heam-ligand_BS"/>
</dbReference>
<sequence>MASSRAAVVVFLLALSSSLGASAAPVAPGLSWGFHDTSCPDLDHIVKYHVGEAFRRDVGIAPALVRILFHDCFPQGCDASVLLNGTGSELLEVPNQTLRPTALKLIDDIRAAVHRFCGPVVSCADITALATRDALVAAGGPTYEIPLGRRDGLAPASKALVGTLPAPFFDVPTLIKSFKDRNLTTADLVSLSGAHTIGHSHCPSFNDRFPPSADPTIDPDFSKKLQAKCAADVPSGTVTQVNDVRTPDVFDNKYYFDLIARQGLFKSDQGLIDHADTKRMATRFALNQGAFFEQFAASMVKMSNMDVLTGTQGEIRLISCSVPNNRVSGVQTADDEGLVAEM</sequence>
<feature type="chain" id="PRO_5013982870" description="Peroxidase" evidence="21">
    <location>
        <begin position="24"/>
        <end position="342"/>
    </location>
</feature>
<evidence type="ECO:0000256" key="2">
    <source>
        <dbReference type="ARBA" id="ARBA00004613"/>
    </source>
</evidence>
<feature type="binding site" evidence="18">
    <location>
        <position position="246"/>
    </location>
    <ligand>
        <name>Ca(2+)</name>
        <dbReference type="ChEBI" id="CHEBI:29108"/>
        <label>2</label>
    </ligand>
</feature>
<protein>
    <recommendedName>
        <fullName evidence="4 21">Peroxidase</fullName>
        <ecNumber evidence="4 21">1.11.1.7</ecNumber>
    </recommendedName>
</protein>
<feature type="binding site" evidence="18">
    <location>
        <position position="89"/>
    </location>
    <ligand>
        <name>Ca(2+)</name>
        <dbReference type="ChEBI" id="CHEBI:29108"/>
        <label>1</label>
    </ligand>
</feature>
<feature type="disulfide bond" evidence="20">
    <location>
        <begin position="202"/>
        <end position="229"/>
    </location>
</feature>
<keyword evidence="21" id="KW-0964">Secreted</keyword>
<dbReference type="GO" id="GO:0006979">
    <property type="term" value="P:response to oxidative stress"/>
    <property type="evidence" value="ECO:0007669"/>
    <property type="project" value="UniProtKB-UniRule"/>
</dbReference>
<feature type="binding site" evidence="18">
    <location>
        <position position="80"/>
    </location>
    <ligand>
        <name>Ca(2+)</name>
        <dbReference type="ChEBI" id="CHEBI:29108"/>
        <label>1</label>
    </ligand>
</feature>
<dbReference type="GO" id="GO:0140825">
    <property type="term" value="F:lactoperoxidase activity"/>
    <property type="evidence" value="ECO:0007669"/>
    <property type="project" value="UniProtKB-EC"/>
</dbReference>
<dbReference type="InterPro" id="IPR002016">
    <property type="entry name" value="Haem_peroxidase"/>
</dbReference>
<evidence type="ECO:0000256" key="10">
    <source>
        <dbReference type="ARBA" id="ARBA00023002"/>
    </source>
</evidence>
<dbReference type="GO" id="GO:0005576">
    <property type="term" value="C:extracellular region"/>
    <property type="evidence" value="ECO:0007669"/>
    <property type="project" value="UniProtKB-SubCell"/>
</dbReference>
<evidence type="ECO:0000256" key="4">
    <source>
        <dbReference type="ARBA" id="ARBA00012313"/>
    </source>
</evidence>
<evidence type="ECO:0000256" key="7">
    <source>
        <dbReference type="ARBA" id="ARBA00022723"/>
    </source>
</evidence>
<keyword evidence="8 21" id="KW-0732">Signal</keyword>
<evidence type="ECO:0000259" key="22">
    <source>
        <dbReference type="PROSITE" id="PS50873"/>
    </source>
</evidence>
<feature type="domain" description="Plant heme peroxidase family profile" evidence="22">
    <location>
        <begin position="29"/>
        <end position="316"/>
    </location>
</feature>
<dbReference type="GO" id="GO:0042744">
    <property type="term" value="P:hydrogen peroxide catabolic process"/>
    <property type="evidence" value="ECO:0007669"/>
    <property type="project" value="UniProtKB-KW"/>
</dbReference>
<keyword evidence="6 21" id="KW-0349">Heme</keyword>
<comment type="cofactor">
    <cofactor evidence="18 21">
        <name>Ca(2+)</name>
        <dbReference type="ChEBI" id="CHEBI:29108"/>
    </cofactor>
    <text evidence="18 21">Binds 2 calcium ions per subunit.</text>
</comment>
<evidence type="ECO:0000256" key="9">
    <source>
        <dbReference type="ARBA" id="ARBA00022837"/>
    </source>
</evidence>
<organism evidence="24">
    <name type="scientific">Brachypodium distachyon</name>
    <name type="common">Purple false brome</name>
    <name type="synonym">Trachynia distachya</name>
    <dbReference type="NCBI Taxonomy" id="15368"/>
    <lineage>
        <taxon>Eukaryota</taxon>
        <taxon>Viridiplantae</taxon>
        <taxon>Streptophyta</taxon>
        <taxon>Embryophyta</taxon>
        <taxon>Tracheophyta</taxon>
        <taxon>Spermatophyta</taxon>
        <taxon>Magnoliopsida</taxon>
        <taxon>Liliopsida</taxon>
        <taxon>Poales</taxon>
        <taxon>Poaceae</taxon>
        <taxon>BOP clade</taxon>
        <taxon>Pooideae</taxon>
        <taxon>Stipodae</taxon>
        <taxon>Brachypodieae</taxon>
        <taxon>Brachypodium</taxon>
    </lineage>
</organism>
<dbReference type="Proteomes" id="UP000008810">
    <property type="component" value="Chromosome 5"/>
</dbReference>
<keyword evidence="15 21" id="KW-0376">Hydrogen peroxide</keyword>
<evidence type="ECO:0000256" key="8">
    <source>
        <dbReference type="ARBA" id="ARBA00022729"/>
    </source>
</evidence>
<comment type="catalytic activity">
    <reaction evidence="1 21">
        <text>2 a phenolic donor + H2O2 = 2 a phenolic radical donor + 2 H2O</text>
        <dbReference type="Rhea" id="RHEA:56136"/>
        <dbReference type="ChEBI" id="CHEBI:15377"/>
        <dbReference type="ChEBI" id="CHEBI:16240"/>
        <dbReference type="ChEBI" id="CHEBI:139520"/>
        <dbReference type="ChEBI" id="CHEBI:139521"/>
        <dbReference type="EC" id="1.11.1.7"/>
    </reaction>
</comment>
<dbReference type="InterPro" id="IPR010255">
    <property type="entry name" value="Haem_peroxidase_sf"/>
</dbReference>
<evidence type="ECO:0000256" key="5">
    <source>
        <dbReference type="ARBA" id="ARBA00022559"/>
    </source>
</evidence>
<dbReference type="AlphaFoldDB" id="I1J3P5"/>
<name>I1J3P5_BRADI</name>
<dbReference type="PROSITE" id="PS00436">
    <property type="entry name" value="PEROXIDASE_2"/>
    <property type="match status" value="1"/>
</dbReference>
<dbReference type="PANTHER" id="PTHR31517">
    <property type="match status" value="1"/>
</dbReference>
<feature type="binding site" description="axial binding residue" evidence="18">
    <location>
        <position position="195"/>
    </location>
    <ligand>
        <name>heme b</name>
        <dbReference type="ChEBI" id="CHEBI:60344"/>
    </ligand>
    <ligandPart>
        <name>Fe</name>
        <dbReference type="ChEBI" id="CHEBI:18248"/>
    </ligandPart>
</feature>
<comment type="similarity">
    <text evidence="21">Belongs to the peroxidase family. Classical plant (class III) peroxidase subfamily.</text>
</comment>
<dbReference type="Pfam" id="PF00141">
    <property type="entry name" value="peroxidase"/>
    <property type="match status" value="1"/>
</dbReference>
<evidence type="ECO:0000256" key="19">
    <source>
        <dbReference type="PIRSR" id="PIRSR600823-4"/>
    </source>
</evidence>
<dbReference type="Gramene" id="KQJ85452">
    <property type="protein sequence ID" value="KQJ85452"/>
    <property type="gene ID" value="BRADI_5g27130v3"/>
</dbReference>
<feature type="binding site" evidence="18">
    <location>
        <position position="196"/>
    </location>
    <ligand>
        <name>Ca(2+)</name>
        <dbReference type="ChEBI" id="CHEBI:29108"/>
        <label>2</label>
    </ligand>
</feature>
<dbReference type="PROSITE" id="PS00435">
    <property type="entry name" value="PEROXIDASE_1"/>
    <property type="match status" value="1"/>
</dbReference>
<evidence type="ECO:0000256" key="15">
    <source>
        <dbReference type="ARBA" id="ARBA00023324"/>
    </source>
</evidence>
<reference evidence="23 24" key="1">
    <citation type="journal article" date="2010" name="Nature">
        <title>Genome sequencing and analysis of the model grass Brachypodium distachyon.</title>
        <authorList>
            <consortium name="International Brachypodium Initiative"/>
        </authorList>
    </citation>
    <scope>NUCLEOTIDE SEQUENCE [LARGE SCALE GENOMIC DNA]</scope>
    <source>
        <strain evidence="23 24">Bd21</strain>
    </source>
</reference>
<keyword evidence="12 20" id="KW-1015">Disulfide bond</keyword>
<dbReference type="FunCoup" id="I1J3P5">
    <property type="interactions" value="135"/>
</dbReference>
<dbReference type="OrthoDB" id="2113341at2759"/>
<evidence type="ECO:0000256" key="18">
    <source>
        <dbReference type="PIRSR" id="PIRSR600823-3"/>
    </source>
</evidence>
<feature type="disulfide bond" evidence="20">
    <location>
        <begin position="39"/>
        <end position="117"/>
    </location>
</feature>
<dbReference type="STRING" id="15368.I1J3P5"/>
<feature type="site" description="Transition state stabilizer" evidence="19">
    <location>
        <position position="66"/>
    </location>
</feature>
<dbReference type="EC" id="1.11.1.7" evidence="4 21"/>
<evidence type="ECO:0000256" key="13">
    <source>
        <dbReference type="ARBA" id="ARBA00023180"/>
    </source>
</evidence>
<dbReference type="FunFam" id="1.10.420.10:FF:000006">
    <property type="entry name" value="Peroxidase"/>
    <property type="match status" value="1"/>
</dbReference>
<dbReference type="RefSeq" id="XP_003580874.1">
    <property type="nucleotide sequence ID" value="XM_003580826.4"/>
</dbReference>
<evidence type="ECO:0000256" key="17">
    <source>
        <dbReference type="PIRSR" id="PIRSR600823-2"/>
    </source>
</evidence>
<dbReference type="FunFam" id="1.10.520.10:FF:000009">
    <property type="entry name" value="Peroxidase"/>
    <property type="match status" value="1"/>
</dbReference>
<dbReference type="Gene3D" id="1.10.420.10">
    <property type="entry name" value="Peroxidase, domain 2"/>
    <property type="match status" value="1"/>
</dbReference>
<dbReference type="EnsemblPlants" id="KQJ85452">
    <property type="protein sequence ID" value="KQJ85452"/>
    <property type="gene ID" value="BRADI_5g27130v3"/>
</dbReference>
<dbReference type="InterPro" id="IPR019794">
    <property type="entry name" value="Peroxidases_AS"/>
</dbReference>
<evidence type="ECO:0000313" key="24">
    <source>
        <dbReference type="EnsemblPlants" id="KQJ85452"/>
    </source>
</evidence>
<keyword evidence="9 18" id="KW-0106">Calcium</keyword>
<dbReference type="HOGENOM" id="CLU_010543_0_1_1"/>
<dbReference type="PROSITE" id="PS50873">
    <property type="entry name" value="PEROXIDASE_4"/>
    <property type="match status" value="1"/>
</dbReference>
<dbReference type="GeneID" id="100839477"/>
<feature type="binding site" evidence="17">
    <location>
        <position position="165"/>
    </location>
    <ligand>
        <name>substrate</name>
    </ligand>
</feature>
<keyword evidence="13" id="KW-0325">Glycoprotein</keyword>
<feature type="binding site" evidence="18">
    <location>
        <position position="251"/>
    </location>
    <ligand>
        <name>Ca(2+)</name>
        <dbReference type="ChEBI" id="CHEBI:29108"/>
        <label>2</label>
    </ligand>
</feature>
<dbReference type="Gene3D" id="1.10.520.10">
    <property type="match status" value="1"/>
</dbReference>
<keyword evidence="7 18" id="KW-0479">Metal-binding</keyword>
<dbReference type="OMA" id="RWHVAEA"/>
<dbReference type="GO" id="GO:0009505">
    <property type="term" value="C:plant-type cell wall"/>
    <property type="evidence" value="ECO:0000318"/>
    <property type="project" value="GO_Central"/>
</dbReference>